<reference evidence="3" key="1">
    <citation type="submission" date="2023-05" db="EMBL/GenBank/DDBJ databases">
        <title>Genome and transcriptome analyses reveal genes involved in the formation of fine ridges on petal epidermal cells in Hibiscus trionum.</title>
        <authorList>
            <person name="Koshimizu S."/>
            <person name="Masuda S."/>
            <person name="Ishii T."/>
            <person name="Shirasu K."/>
            <person name="Hoshino A."/>
            <person name="Arita M."/>
        </authorList>
    </citation>
    <scope>NUCLEOTIDE SEQUENCE</scope>
    <source>
        <strain evidence="3">Hamamatsu line</strain>
    </source>
</reference>
<dbReference type="PANTHER" id="PTHR11764:SF58">
    <property type="entry name" value="BETA-AMYRIN SYNTHASE-RELATED"/>
    <property type="match status" value="1"/>
</dbReference>
<evidence type="ECO:0000256" key="1">
    <source>
        <dbReference type="ARBA" id="ARBA00023235"/>
    </source>
</evidence>
<feature type="domain" description="Squalene cyclase N-terminal" evidence="2">
    <location>
        <begin position="18"/>
        <end position="125"/>
    </location>
</feature>
<name>A0A9W7J1R2_HIBTR</name>
<evidence type="ECO:0000313" key="4">
    <source>
        <dbReference type="Proteomes" id="UP001165190"/>
    </source>
</evidence>
<keyword evidence="4" id="KW-1185">Reference proteome</keyword>
<dbReference type="OrthoDB" id="21502at2759"/>
<sequence length="128" mass="14715">MQILFYNVISSKITCCGLRYIYYHQNEDGGWGLHIEGYNTMFCTALSYICMSILGEGPDGGLDNACTRARKWILNHGSVTHMPSWGKTWLSILGVFYWSGANPMPPEFWLLPSFLPMHPAKMWYYPCF</sequence>
<dbReference type="GO" id="GO:0005811">
    <property type="term" value="C:lipid droplet"/>
    <property type="evidence" value="ECO:0007669"/>
    <property type="project" value="InterPro"/>
</dbReference>
<dbReference type="Gene3D" id="1.50.10.20">
    <property type="match status" value="1"/>
</dbReference>
<proteinExistence type="predicted"/>
<dbReference type="InterPro" id="IPR032697">
    <property type="entry name" value="SQ_cyclase_N"/>
</dbReference>
<dbReference type="GO" id="GO:0016104">
    <property type="term" value="P:triterpenoid biosynthetic process"/>
    <property type="evidence" value="ECO:0007669"/>
    <property type="project" value="InterPro"/>
</dbReference>
<comment type="caution">
    <text evidence="3">The sequence shown here is derived from an EMBL/GenBank/DDBJ whole genome shotgun (WGS) entry which is preliminary data.</text>
</comment>
<dbReference type="EMBL" id="BSYR01000038">
    <property type="protein sequence ID" value="GMJ03839.1"/>
    <property type="molecule type" value="Genomic_DNA"/>
</dbReference>
<dbReference type="SUPFAM" id="SSF48239">
    <property type="entry name" value="Terpenoid cyclases/Protein prenyltransferases"/>
    <property type="match status" value="1"/>
</dbReference>
<dbReference type="GO" id="GO:0042300">
    <property type="term" value="F:beta-amyrin synthase activity"/>
    <property type="evidence" value="ECO:0007669"/>
    <property type="project" value="UniProtKB-ARBA"/>
</dbReference>
<evidence type="ECO:0000259" key="2">
    <source>
        <dbReference type="Pfam" id="PF13249"/>
    </source>
</evidence>
<dbReference type="PANTHER" id="PTHR11764">
    <property type="entry name" value="TERPENE CYCLASE/MUTASE FAMILY MEMBER"/>
    <property type="match status" value="1"/>
</dbReference>
<organism evidence="3 4">
    <name type="scientific">Hibiscus trionum</name>
    <name type="common">Flower of an hour</name>
    <dbReference type="NCBI Taxonomy" id="183268"/>
    <lineage>
        <taxon>Eukaryota</taxon>
        <taxon>Viridiplantae</taxon>
        <taxon>Streptophyta</taxon>
        <taxon>Embryophyta</taxon>
        <taxon>Tracheophyta</taxon>
        <taxon>Spermatophyta</taxon>
        <taxon>Magnoliopsida</taxon>
        <taxon>eudicotyledons</taxon>
        <taxon>Gunneridae</taxon>
        <taxon>Pentapetalae</taxon>
        <taxon>rosids</taxon>
        <taxon>malvids</taxon>
        <taxon>Malvales</taxon>
        <taxon>Malvaceae</taxon>
        <taxon>Malvoideae</taxon>
        <taxon>Hibiscus</taxon>
    </lineage>
</organism>
<dbReference type="InterPro" id="IPR018333">
    <property type="entry name" value="Squalene_cyclase"/>
</dbReference>
<dbReference type="InterPro" id="IPR008930">
    <property type="entry name" value="Terpenoid_cyclase/PrenylTrfase"/>
</dbReference>
<gene>
    <name evidence="3" type="ORF">HRI_004053100</name>
</gene>
<dbReference type="Pfam" id="PF13249">
    <property type="entry name" value="SQHop_cyclase_N"/>
    <property type="match status" value="1"/>
</dbReference>
<dbReference type="Proteomes" id="UP001165190">
    <property type="component" value="Unassembled WGS sequence"/>
</dbReference>
<keyword evidence="1" id="KW-0413">Isomerase</keyword>
<protein>
    <submittedName>
        <fullName evidence="3">Beta-amyrin synthase</fullName>
    </submittedName>
</protein>
<accession>A0A9W7J1R2</accession>
<dbReference type="AlphaFoldDB" id="A0A9W7J1R2"/>
<evidence type="ECO:0000313" key="3">
    <source>
        <dbReference type="EMBL" id="GMJ03839.1"/>
    </source>
</evidence>